<organism evidence="1 2">
    <name type="scientific">Scleroderma citrinum Foug A</name>
    <dbReference type="NCBI Taxonomy" id="1036808"/>
    <lineage>
        <taxon>Eukaryota</taxon>
        <taxon>Fungi</taxon>
        <taxon>Dikarya</taxon>
        <taxon>Basidiomycota</taxon>
        <taxon>Agaricomycotina</taxon>
        <taxon>Agaricomycetes</taxon>
        <taxon>Agaricomycetidae</taxon>
        <taxon>Boletales</taxon>
        <taxon>Sclerodermatineae</taxon>
        <taxon>Sclerodermataceae</taxon>
        <taxon>Scleroderma</taxon>
    </lineage>
</organism>
<dbReference type="AlphaFoldDB" id="A0A0C3ERL6"/>
<name>A0A0C3ERL6_9AGAM</name>
<keyword evidence="2" id="KW-1185">Reference proteome</keyword>
<reference evidence="1 2" key="1">
    <citation type="submission" date="2014-04" db="EMBL/GenBank/DDBJ databases">
        <authorList>
            <consortium name="DOE Joint Genome Institute"/>
            <person name="Kuo A."/>
            <person name="Kohler A."/>
            <person name="Nagy L.G."/>
            <person name="Floudas D."/>
            <person name="Copeland A."/>
            <person name="Barry K.W."/>
            <person name="Cichocki N."/>
            <person name="Veneault-Fourrey C."/>
            <person name="LaButti K."/>
            <person name="Lindquist E.A."/>
            <person name="Lipzen A."/>
            <person name="Lundell T."/>
            <person name="Morin E."/>
            <person name="Murat C."/>
            <person name="Sun H."/>
            <person name="Tunlid A."/>
            <person name="Henrissat B."/>
            <person name="Grigoriev I.V."/>
            <person name="Hibbett D.S."/>
            <person name="Martin F."/>
            <person name="Nordberg H.P."/>
            <person name="Cantor M.N."/>
            <person name="Hua S.X."/>
        </authorList>
    </citation>
    <scope>NUCLEOTIDE SEQUENCE [LARGE SCALE GENOMIC DNA]</scope>
    <source>
        <strain evidence="1 2">Foug A</strain>
    </source>
</reference>
<gene>
    <name evidence="1" type="ORF">SCLCIDRAFT_169091</name>
</gene>
<dbReference type="InParanoid" id="A0A0C3ERL6"/>
<proteinExistence type="predicted"/>
<dbReference type="HOGENOM" id="CLU_2813886_0_0_1"/>
<dbReference type="Proteomes" id="UP000053989">
    <property type="component" value="Unassembled WGS sequence"/>
</dbReference>
<evidence type="ECO:0000313" key="2">
    <source>
        <dbReference type="Proteomes" id="UP000053989"/>
    </source>
</evidence>
<protein>
    <submittedName>
        <fullName evidence="1">Uncharacterized protein</fullName>
    </submittedName>
</protein>
<sequence>MEAPGVLRVCSNICLRRLASTKHAKYIALHTYVADFALPSTSRTCPTNGSPLVPLAHLHLEAIHATR</sequence>
<accession>A0A0C3ERL6</accession>
<dbReference type="EMBL" id="KN822004">
    <property type="protein sequence ID" value="KIM70764.1"/>
    <property type="molecule type" value="Genomic_DNA"/>
</dbReference>
<reference evidence="2" key="2">
    <citation type="submission" date="2015-01" db="EMBL/GenBank/DDBJ databases">
        <title>Evolutionary Origins and Diversification of the Mycorrhizal Mutualists.</title>
        <authorList>
            <consortium name="DOE Joint Genome Institute"/>
            <consortium name="Mycorrhizal Genomics Consortium"/>
            <person name="Kohler A."/>
            <person name="Kuo A."/>
            <person name="Nagy L.G."/>
            <person name="Floudas D."/>
            <person name="Copeland A."/>
            <person name="Barry K.W."/>
            <person name="Cichocki N."/>
            <person name="Veneault-Fourrey C."/>
            <person name="LaButti K."/>
            <person name="Lindquist E.A."/>
            <person name="Lipzen A."/>
            <person name="Lundell T."/>
            <person name="Morin E."/>
            <person name="Murat C."/>
            <person name="Riley R."/>
            <person name="Ohm R."/>
            <person name="Sun H."/>
            <person name="Tunlid A."/>
            <person name="Henrissat B."/>
            <person name="Grigoriev I.V."/>
            <person name="Hibbett D.S."/>
            <person name="Martin F."/>
        </authorList>
    </citation>
    <scope>NUCLEOTIDE SEQUENCE [LARGE SCALE GENOMIC DNA]</scope>
    <source>
        <strain evidence="2">Foug A</strain>
    </source>
</reference>
<evidence type="ECO:0000313" key="1">
    <source>
        <dbReference type="EMBL" id="KIM70764.1"/>
    </source>
</evidence>